<accession>A0A6G9AS52</accession>
<dbReference type="SUPFAM" id="SSF82784">
    <property type="entry name" value="OsmC-like"/>
    <property type="match status" value="1"/>
</dbReference>
<feature type="compositionally biased region" description="Polar residues" evidence="1">
    <location>
        <begin position="139"/>
        <end position="152"/>
    </location>
</feature>
<dbReference type="Gene3D" id="3.30.300.20">
    <property type="match status" value="1"/>
</dbReference>
<name>A0A6G9AS52_9BACT</name>
<keyword evidence="3" id="KW-1185">Reference proteome</keyword>
<reference evidence="2 3" key="1">
    <citation type="submission" date="2020-03" db="EMBL/GenBank/DDBJ databases">
        <authorList>
            <person name="Kim M.K."/>
        </authorList>
    </citation>
    <scope>NUCLEOTIDE SEQUENCE [LARGE SCALE GENOMIC DNA]</scope>
    <source>
        <strain evidence="2 3">BT328</strain>
    </source>
</reference>
<dbReference type="InterPro" id="IPR036102">
    <property type="entry name" value="OsmC/Ohrsf"/>
</dbReference>
<dbReference type="RefSeq" id="WP_162390395.1">
    <property type="nucleotide sequence ID" value="NZ_CP050063.1"/>
</dbReference>
<evidence type="ECO:0000313" key="3">
    <source>
        <dbReference type="Proteomes" id="UP000501802"/>
    </source>
</evidence>
<protein>
    <submittedName>
        <fullName evidence="2">OsmC family protein</fullName>
    </submittedName>
</protein>
<proteinExistence type="predicted"/>
<dbReference type="KEGG" id="spib:G8759_22750"/>
<organism evidence="2 3">
    <name type="scientific">Spirosoma aureum</name>
    <dbReference type="NCBI Taxonomy" id="2692134"/>
    <lineage>
        <taxon>Bacteria</taxon>
        <taxon>Pseudomonadati</taxon>
        <taxon>Bacteroidota</taxon>
        <taxon>Cytophagia</taxon>
        <taxon>Cytophagales</taxon>
        <taxon>Cytophagaceae</taxon>
        <taxon>Spirosoma</taxon>
    </lineage>
</organism>
<sequence length="152" mass="16772">MATITARIERSPYETHLSTSSQVIVVDEPHEAGGQDRGMRPGELLAGSLASCTVITLRMYADRKGWPVDSIVAHVSYTYDPVGKRSLFSMKLNLNGDLSQEQRVRLLELADRCPIHRALGDPIDFETTLVDDLSPNHPPSTSVELLTEEPNS</sequence>
<dbReference type="InterPro" id="IPR003718">
    <property type="entry name" value="OsmC/Ohr_fam"/>
</dbReference>
<dbReference type="PANTHER" id="PTHR39624">
    <property type="entry name" value="PROTEIN INVOLVED IN RIMO-MEDIATED BETA-METHYLTHIOLATION OF RIBOSOMAL PROTEIN S12 YCAO"/>
    <property type="match status" value="1"/>
</dbReference>
<dbReference type="InterPro" id="IPR015946">
    <property type="entry name" value="KH_dom-like_a/b"/>
</dbReference>
<dbReference type="AlphaFoldDB" id="A0A6G9AS52"/>
<gene>
    <name evidence="2" type="ORF">G8759_22750</name>
</gene>
<evidence type="ECO:0000256" key="1">
    <source>
        <dbReference type="SAM" id="MobiDB-lite"/>
    </source>
</evidence>
<evidence type="ECO:0000313" key="2">
    <source>
        <dbReference type="EMBL" id="QIP15240.1"/>
    </source>
</evidence>
<dbReference type="Proteomes" id="UP000501802">
    <property type="component" value="Chromosome"/>
</dbReference>
<feature type="region of interest" description="Disordered" evidence="1">
    <location>
        <begin position="131"/>
        <end position="152"/>
    </location>
</feature>
<dbReference type="EMBL" id="CP050063">
    <property type="protein sequence ID" value="QIP15240.1"/>
    <property type="molecule type" value="Genomic_DNA"/>
</dbReference>
<dbReference type="PANTHER" id="PTHR39624:SF2">
    <property type="entry name" value="OSMC-LIKE PROTEIN"/>
    <property type="match status" value="1"/>
</dbReference>
<dbReference type="Pfam" id="PF02566">
    <property type="entry name" value="OsmC"/>
    <property type="match status" value="1"/>
</dbReference>